<evidence type="ECO:0000313" key="5">
    <source>
        <dbReference type="EMBL" id="NOU86746.1"/>
    </source>
</evidence>
<name>A0ABX1Z444_9BACL</name>
<comment type="caution">
    <text evidence="5">The sequence shown here is derived from an EMBL/GenBank/DDBJ whole genome shotgun (WGS) entry which is preliminary data.</text>
</comment>
<dbReference type="Gene3D" id="1.10.443.10">
    <property type="entry name" value="Intergrase catalytic core"/>
    <property type="match status" value="1"/>
</dbReference>
<dbReference type="Proteomes" id="UP000658690">
    <property type="component" value="Unassembled WGS sequence"/>
</dbReference>
<keyword evidence="2" id="KW-0233">DNA recombination</keyword>
<dbReference type="EMBL" id="WHOC01000070">
    <property type="protein sequence ID" value="NOU86746.1"/>
    <property type="molecule type" value="Genomic_DNA"/>
</dbReference>
<keyword evidence="1 3" id="KW-0238">DNA-binding</keyword>
<dbReference type="InterPro" id="IPR011010">
    <property type="entry name" value="DNA_brk_join_enz"/>
</dbReference>
<dbReference type="InterPro" id="IPR010998">
    <property type="entry name" value="Integrase_recombinase_N"/>
</dbReference>
<evidence type="ECO:0000256" key="2">
    <source>
        <dbReference type="ARBA" id="ARBA00023172"/>
    </source>
</evidence>
<evidence type="ECO:0000259" key="4">
    <source>
        <dbReference type="PROSITE" id="PS51900"/>
    </source>
</evidence>
<evidence type="ECO:0000256" key="1">
    <source>
        <dbReference type="ARBA" id="ARBA00023125"/>
    </source>
</evidence>
<dbReference type="InterPro" id="IPR013762">
    <property type="entry name" value="Integrase-like_cat_sf"/>
</dbReference>
<evidence type="ECO:0000256" key="3">
    <source>
        <dbReference type="PROSITE-ProRule" id="PRU01248"/>
    </source>
</evidence>
<dbReference type="SUPFAM" id="SSF56349">
    <property type="entry name" value="DNA breaking-rejoining enzymes"/>
    <property type="match status" value="1"/>
</dbReference>
<evidence type="ECO:0000313" key="6">
    <source>
        <dbReference type="Proteomes" id="UP000658690"/>
    </source>
</evidence>
<feature type="domain" description="Core-binding (CB)" evidence="4">
    <location>
        <begin position="45"/>
        <end position="133"/>
    </location>
</feature>
<sequence length="410" mass="47892">MSTELIEFGRQIQYKFKADSIWVNWDRNSKRQLAMICVYDVTNKTDVIHPLTDFIYSKWRYNSYNTQRKHTVNVVAFLNHLLEDRNDRHINSLVDLEIAHGERYLNDLNMRGNARESIKGVERTLSAFYRYLNKHESLPKVSSSEFETYLNEYGKVVHISPFRNVIFPSKINTSIEHNFPSRYLPLLFETAIILAKPIVLGLYFQIFGGLRVGEVVNVIRAGVRHRVDGDVVLLSIQEKQLRTDIKDLDGANYVKKSRKQQVYIKKDWFESIYGDHLELYKCVDGSGALFVNRDGRALSAKSYRQYFDKVKKEFINLLKQSPNIHDKLLAYHLNVSKWSTHIGRGIFSNMLAENASNPYDISVPRGDDSLLSALSYLKKTSRFRLKLEERMNHMHGEYIPRLVERRNEDS</sequence>
<accession>A0ABX1Z444</accession>
<dbReference type="PROSITE" id="PS51900">
    <property type="entry name" value="CB"/>
    <property type="match status" value="1"/>
</dbReference>
<reference evidence="5 6" key="1">
    <citation type="submission" date="2019-10" db="EMBL/GenBank/DDBJ databases">
        <title>Description of Paenibacillus choica sp. nov.</title>
        <authorList>
            <person name="Carlier A."/>
            <person name="Qi S."/>
        </authorList>
    </citation>
    <scope>NUCLEOTIDE SEQUENCE [LARGE SCALE GENOMIC DNA]</scope>
    <source>
        <strain evidence="5 6">LMG 31460</strain>
    </source>
</reference>
<keyword evidence="6" id="KW-1185">Reference proteome</keyword>
<dbReference type="RefSeq" id="WP_171689996.1">
    <property type="nucleotide sequence ID" value="NZ_WHOC01000070.1"/>
</dbReference>
<gene>
    <name evidence="5" type="ORF">GC102_13310</name>
</gene>
<dbReference type="Gene3D" id="1.10.150.130">
    <property type="match status" value="1"/>
</dbReference>
<dbReference type="InterPro" id="IPR044068">
    <property type="entry name" value="CB"/>
</dbReference>
<organism evidence="5 6">
    <name type="scientific">Paenibacillus germinis</name>
    <dbReference type="NCBI Taxonomy" id="2654979"/>
    <lineage>
        <taxon>Bacteria</taxon>
        <taxon>Bacillati</taxon>
        <taxon>Bacillota</taxon>
        <taxon>Bacilli</taxon>
        <taxon>Bacillales</taxon>
        <taxon>Paenibacillaceae</taxon>
        <taxon>Paenibacillus</taxon>
    </lineage>
</organism>
<proteinExistence type="predicted"/>
<protein>
    <recommendedName>
        <fullName evidence="4">Core-binding (CB) domain-containing protein</fullName>
    </recommendedName>
</protein>